<keyword evidence="6 9" id="KW-0408">Iron</keyword>
<keyword evidence="14" id="KW-1185">Reference proteome</keyword>
<organism evidence="13 14">
    <name type="scientific">Coilia grayii</name>
    <name type="common">Gray's grenadier anchovy</name>
    <dbReference type="NCBI Taxonomy" id="363190"/>
    <lineage>
        <taxon>Eukaryota</taxon>
        <taxon>Metazoa</taxon>
        <taxon>Chordata</taxon>
        <taxon>Craniata</taxon>
        <taxon>Vertebrata</taxon>
        <taxon>Euteleostomi</taxon>
        <taxon>Actinopterygii</taxon>
        <taxon>Neopterygii</taxon>
        <taxon>Teleostei</taxon>
        <taxon>Clupei</taxon>
        <taxon>Clupeiformes</taxon>
        <taxon>Clupeoidei</taxon>
        <taxon>Engraulidae</taxon>
        <taxon>Coilinae</taxon>
        <taxon>Coilia</taxon>
    </lineage>
</organism>
<proteinExistence type="inferred from homology"/>
<dbReference type="GO" id="GO:0046872">
    <property type="term" value="F:metal ion binding"/>
    <property type="evidence" value="ECO:0007669"/>
    <property type="project" value="UniProtKB-KW"/>
</dbReference>
<evidence type="ECO:0000256" key="10">
    <source>
        <dbReference type="SAM" id="MobiDB-lite"/>
    </source>
</evidence>
<reference evidence="13 14" key="1">
    <citation type="submission" date="2024-09" db="EMBL/GenBank/DDBJ databases">
        <title>A chromosome-level genome assembly of Gray's grenadier anchovy, Coilia grayii.</title>
        <authorList>
            <person name="Fu Z."/>
        </authorList>
    </citation>
    <scope>NUCLEOTIDE SEQUENCE [LARGE SCALE GENOMIC DNA]</scope>
    <source>
        <strain evidence="13">G4</strain>
        <tissue evidence="13">Muscle</tissue>
    </source>
</reference>
<evidence type="ECO:0000256" key="5">
    <source>
        <dbReference type="ARBA" id="ARBA00023002"/>
    </source>
</evidence>
<protein>
    <recommendedName>
        <fullName evidence="12">C1q domain-containing protein</fullName>
    </recommendedName>
</protein>
<feature type="signal peptide" evidence="11">
    <location>
        <begin position="1"/>
        <end position="15"/>
    </location>
</feature>
<dbReference type="Gene3D" id="1.10.640.10">
    <property type="entry name" value="Haem peroxidase domain superfamily, animal type"/>
    <property type="match status" value="1"/>
</dbReference>
<dbReference type="PANTHER" id="PTHR11475">
    <property type="entry name" value="OXIDASE/PEROXIDASE"/>
    <property type="match status" value="1"/>
</dbReference>
<dbReference type="SUPFAM" id="SSF48113">
    <property type="entry name" value="Heme-dependent peroxidases"/>
    <property type="match status" value="1"/>
</dbReference>
<dbReference type="PRINTS" id="PR00007">
    <property type="entry name" value="COMPLEMNTC1Q"/>
</dbReference>
<dbReference type="PROSITE" id="PS50292">
    <property type="entry name" value="PEROXIDASE_3"/>
    <property type="match status" value="1"/>
</dbReference>
<evidence type="ECO:0000256" key="9">
    <source>
        <dbReference type="PIRSR" id="PIRSR619791-2"/>
    </source>
</evidence>
<evidence type="ECO:0000313" key="13">
    <source>
        <dbReference type="EMBL" id="KAL2079752.1"/>
    </source>
</evidence>
<dbReference type="AlphaFoldDB" id="A0ABD1IY33"/>
<accession>A0ABD1IY33</accession>
<dbReference type="PRINTS" id="PR00457">
    <property type="entry name" value="ANPEROXIDASE"/>
</dbReference>
<keyword evidence="3 9" id="KW-0479">Metal-binding</keyword>
<evidence type="ECO:0000256" key="4">
    <source>
        <dbReference type="ARBA" id="ARBA00022729"/>
    </source>
</evidence>
<dbReference type="InterPro" id="IPR001073">
    <property type="entry name" value="C1q_dom"/>
</dbReference>
<evidence type="ECO:0000256" key="1">
    <source>
        <dbReference type="ARBA" id="ARBA00001970"/>
    </source>
</evidence>
<dbReference type="InterPro" id="IPR010255">
    <property type="entry name" value="Haem_peroxidase_sf"/>
</dbReference>
<keyword evidence="4 11" id="KW-0732">Signal</keyword>
<evidence type="ECO:0000313" key="14">
    <source>
        <dbReference type="Proteomes" id="UP001591681"/>
    </source>
</evidence>
<dbReference type="FunFam" id="1.10.640.10:FF:000001">
    <property type="entry name" value="Peroxidasin homolog"/>
    <property type="match status" value="1"/>
</dbReference>
<dbReference type="PROSITE" id="PS50871">
    <property type="entry name" value="C1Q"/>
    <property type="match status" value="1"/>
</dbReference>
<dbReference type="InterPro" id="IPR008983">
    <property type="entry name" value="Tumour_necrosis_fac-like_dom"/>
</dbReference>
<dbReference type="SMART" id="SM00110">
    <property type="entry name" value="C1Q"/>
    <property type="match status" value="1"/>
</dbReference>
<evidence type="ECO:0000256" key="11">
    <source>
        <dbReference type="SAM" id="SignalP"/>
    </source>
</evidence>
<dbReference type="Gene3D" id="2.60.120.40">
    <property type="match status" value="1"/>
</dbReference>
<feature type="binding site" description="axial binding residue" evidence="9">
    <location>
        <position position="489"/>
    </location>
    <ligand>
        <name>heme b</name>
        <dbReference type="ChEBI" id="CHEBI:60344"/>
    </ligand>
    <ligandPart>
        <name>Fe</name>
        <dbReference type="ChEBI" id="CHEBI:18248"/>
    </ligandPart>
</feature>
<comment type="cofactor">
    <cofactor evidence="1">
        <name>heme b</name>
        <dbReference type="ChEBI" id="CHEBI:60344"/>
    </cofactor>
</comment>
<dbReference type="PANTHER" id="PTHR11475:SF63">
    <property type="entry name" value="EOSINOPHIL PEROXIDASE"/>
    <property type="match status" value="1"/>
</dbReference>
<evidence type="ECO:0000259" key="12">
    <source>
        <dbReference type="PROSITE" id="PS50871"/>
    </source>
</evidence>
<evidence type="ECO:0000256" key="6">
    <source>
        <dbReference type="ARBA" id="ARBA00023004"/>
    </source>
</evidence>
<comment type="caution">
    <text evidence="13">The sequence shown here is derived from an EMBL/GenBank/DDBJ whole genome shotgun (WGS) entry which is preliminary data.</text>
</comment>
<gene>
    <name evidence="13" type="ORF">ACEWY4_025496</name>
</gene>
<feature type="region of interest" description="Disordered" evidence="10">
    <location>
        <begin position="727"/>
        <end position="773"/>
    </location>
</feature>
<keyword evidence="5" id="KW-0560">Oxidoreductase</keyword>
<feature type="compositionally biased region" description="Pro residues" evidence="10">
    <location>
        <begin position="757"/>
        <end position="766"/>
    </location>
</feature>
<keyword evidence="7" id="KW-1015">Disulfide bond</keyword>
<dbReference type="SUPFAM" id="SSF49842">
    <property type="entry name" value="TNF-like"/>
    <property type="match status" value="1"/>
</dbReference>
<evidence type="ECO:0000256" key="8">
    <source>
        <dbReference type="ARBA" id="ARBA00061342"/>
    </source>
</evidence>
<dbReference type="GO" id="GO:0016491">
    <property type="term" value="F:oxidoreductase activity"/>
    <property type="evidence" value="ECO:0007669"/>
    <property type="project" value="UniProtKB-KW"/>
</dbReference>
<name>A0ABD1IY33_9TELE</name>
<comment type="similarity">
    <text evidence="8">Belongs to the peroxidase family. XPO subfamily.</text>
</comment>
<dbReference type="Proteomes" id="UP001591681">
    <property type="component" value="Unassembled WGS sequence"/>
</dbReference>
<evidence type="ECO:0000256" key="3">
    <source>
        <dbReference type="ARBA" id="ARBA00022723"/>
    </source>
</evidence>
<feature type="chain" id="PRO_5044821711" description="C1q domain-containing protein" evidence="11">
    <location>
        <begin position="16"/>
        <end position="897"/>
    </location>
</feature>
<dbReference type="Pfam" id="PF00386">
    <property type="entry name" value="C1q"/>
    <property type="match status" value="1"/>
</dbReference>
<evidence type="ECO:0000256" key="7">
    <source>
        <dbReference type="ARBA" id="ARBA00023157"/>
    </source>
</evidence>
<dbReference type="Pfam" id="PF03098">
    <property type="entry name" value="An_peroxidase"/>
    <property type="match status" value="1"/>
</dbReference>
<sequence>MKLTTLLSAIGLCLSLGWCNVSESPGRSFILQAIEEAKKVVNEAYKYSREESLRRVRREDIRPTDILRLLKQPARDTRNAARAADTLDIALQLIHQKAHLIHKRSINTTDLVTAEELQLIERLTGCLGRIQPPSCRTTPLINKYRTITSVCNNKKNPRLGASNTAFTRWLPAEYEDGIAQPKGWDPSKLYNNVLLPLVREVSNRILSTTDNGVENDNEYSYLVTIFGQWNDHDLSFTPFSPSIRSFSNGLDCDANCEQSEPCFPIRVPENDPRLPKDACIPVFRSAPSCDFGNSAFMFGGTAKVRQQINSLTAFVDMSQVYGSEDGLARDLRDLTNDGGLLRINDRFRDPSGNRELLPFSHVEGNMCATRRRTTNDTTAEEVPCFVAGDSRVDENIALTSLHTLFVREHNRLARALRQLNPTWSSETLYQEARKILGAIEQVIVYRDYLWHIIGPEAHNKYLGTYSGYNASVDPSIANVFATAAYRFAHNTLQPLIFRLDENYRDHPQFPSVPLFEAFFSPWRVLFEGGIDPLVRGLMGRPAKLNTQDHMLVDAVREKLFKFTSHLALDLGSLNLQRGRDHGLPGYNAWRRFCGLSAPQNEAQLAQAWNNTDLARRILELYGSPDNIDVWLGGVAEPFVRGGRVGPLFSCLIATQFQRIRNGDRLWWQNQGMFTTAQKASISSVSLARIICDNTGITNLPRNPFIFSRPGSDLTSCDDIPPFDLHPWLETDPDLIPGPPGPQAPRGERGPAGQPGIRGPPGPPGPPSNSSLQPRSAFSVNLGGFIPSPSKVLVFRRVTYNGQKHYSTQTGRFTCQVSGVYQFEFFCVALQNVGIVQLKQNGVVVMNGFSSFVDGRITYSGDTVVKLAQGDQVWLEASKAGSSLLSESAFSGHILFPV</sequence>
<feature type="domain" description="C1q" evidence="12">
    <location>
        <begin position="770"/>
        <end position="897"/>
    </location>
</feature>
<dbReference type="InterPro" id="IPR037120">
    <property type="entry name" value="Haem_peroxidase_sf_animal"/>
</dbReference>
<dbReference type="InterPro" id="IPR019791">
    <property type="entry name" value="Haem_peroxidase_animal"/>
</dbReference>
<evidence type="ECO:0000256" key="2">
    <source>
        <dbReference type="ARBA" id="ARBA00022617"/>
    </source>
</evidence>
<dbReference type="EMBL" id="JBHFQA010000022">
    <property type="protein sequence ID" value="KAL2079752.1"/>
    <property type="molecule type" value="Genomic_DNA"/>
</dbReference>
<keyword evidence="2 9" id="KW-0349">Heme</keyword>